<dbReference type="Proteomes" id="UP000184330">
    <property type="component" value="Unassembled WGS sequence"/>
</dbReference>
<feature type="coiled-coil region" evidence="1">
    <location>
        <begin position="169"/>
        <end position="196"/>
    </location>
</feature>
<sequence>MSTLHQISFYHECGHTEDCIWVAPGGKPDEILIDALSLVQQIDASFINTELKEKLNKVYFFSDNTAERQWRIDTVRVMTEAGKTSSGNAVEFHYQMKMCCYCDKGLDLGIAPVRLNLWNPDCDTLQYRLGLWKVLVENFTADTWGEQKRQAEIITRMLKRSLAMVTGKNKKDNKNLSEAVQAIEEQERQLQEATNYTMGTRDKFERLYALIKSYFQVNPKFHQAGHISKRWRQEIERWIQARNEWFNKFSVQDSQEILAGVETEDGSHCYSPGWGAKLFTAIDVASGDNCSICTEPLHTNKARKLPFSYFCSTRKQAQKLERYKTIKRAMSTDPATIARIRGLREKKASVNPNLRRGDAQKMAEAISALKLDIFWAPDGPVETEPRDLHLDIAGQEDSTKDEMLSFASFAERRGATKINVYCIEEQRNVGGTSSRLARLRK</sequence>
<organism evidence="2 3">
    <name type="scientific">Phialocephala subalpina</name>
    <dbReference type="NCBI Taxonomy" id="576137"/>
    <lineage>
        <taxon>Eukaryota</taxon>
        <taxon>Fungi</taxon>
        <taxon>Dikarya</taxon>
        <taxon>Ascomycota</taxon>
        <taxon>Pezizomycotina</taxon>
        <taxon>Leotiomycetes</taxon>
        <taxon>Helotiales</taxon>
        <taxon>Mollisiaceae</taxon>
        <taxon>Phialocephala</taxon>
        <taxon>Phialocephala fortinii species complex</taxon>
    </lineage>
</organism>
<dbReference type="AlphaFoldDB" id="A0A1L7WXD9"/>
<gene>
    <name evidence="2" type="ORF">PAC_07318</name>
</gene>
<evidence type="ECO:0000313" key="2">
    <source>
        <dbReference type="EMBL" id="CZR57429.1"/>
    </source>
</evidence>
<evidence type="ECO:0000256" key="1">
    <source>
        <dbReference type="SAM" id="Coils"/>
    </source>
</evidence>
<name>A0A1L7WXD9_9HELO</name>
<reference evidence="2 3" key="1">
    <citation type="submission" date="2016-03" db="EMBL/GenBank/DDBJ databases">
        <authorList>
            <person name="Ploux O."/>
        </authorList>
    </citation>
    <scope>NUCLEOTIDE SEQUENCE [LARGE SCALE GENOMIC DNA]</scope>
    <source>
        <strain evidence="2 3">UAMH 11012</strain>
    </source>
</reference>
<proteinExistence type="predicted"/>
<evidence type="ECO:0000313" key="3">
    <source>
        <dbReference type="Proteomes" id="UP000184330"/>
    </source>
</evidence>
<keyword evidence="1" id="KW-0175">Coiled coil</keyword>
<dbReference type="EMBL" id="FJOG01000010">
    <property type="protein sequence ID" value="CZR57429.1"/>
    <property type="molecule type" value="Genomic_DNA"/>
</dbReference>
<accession>A0A1L7WXD9</accession>
<keyword evidence="3" id="KW-1185">Reference proteome</keyword>
<protein>
    <submittedName>
        <fullName evidence="2">Uncharacterized protein</fullName>
    </submittedName>
</protein>